<protein>
    <submittedName>
        <fullName evidence="1">Uncharacterized protein</fullName>
    </submittedName>
</protein>
<name>A0AAV9XHB4_9PEZI</name>
<accession>A0AAV9XHB4</accession>
<dbReference type="Proteomes" id="UP001365542">
    <property type="component" value="Unassembled WGS sequence"/>
</dbReference>
<reference evidence="1 2" key="1">
    <citation type="submission" date="2019-10" db="EMBL/GenBank/DDBJ databases">
        <authorList>
            <person name="Palmer J.M."/>
        </authorList>
    </citation>
    <scope>NUCLEOTIDE SEQUENCE [LARGE SCALE GENOMIC DNA]</scope>
    <source>
        <strain evidence="1 2">TWF694</strain>
    </source>
</reference>
<organism evidence="1 2">
    <name type="scientific">Orbilia ellipsospora</name>
    <dbReference type="NCBI Taxonomy" id="2528407"/>
    <lineage>
        <taxon>Eukaryota</taxon>
        <taxon>Fungi</taxon>
        <taxon>Dikarya</taxon>
        <taxon>Ascomycota</taxon>
        <taxon>Pezizomycotina</taxon>
        <taxon>Orbiliomycetes</taxon>
        <taxon>Orbiliales</taxon>
        <taxon>Orbiliaceae</taxon>
        <taxon>Orbilia</taxon>
    </lineage>
</organism>
<gene>
    <name evidence="1" type="ORF">TWF694_009330</name>
</gene>
<comment type="caution">
    <text evidence="1">The sequence shown here is derived from an EMBL/GenBank/DDBJ whole genome shotgun (WGS) entry which is preliminary data.</text>
</comment>
<dbReference type="EMBL" id="JAVHJO010000005">
    <property type="protein sequence ID" value="KAK6540539.1"/>
    <property type="molecule type" value="Genomic_DNA"/>
</dbReference>
<sequence>MIFEDIKKLLAQKIWGQSLNLLNFHRLDLCFDDTTTTTLDEYFIFDKEKIRELKLRQTYQRTREELLELISRFPNLETLEFDQLNEKYEQCPVGQQGRLRNLSYHQKWSFVKRVVSIAPKLKRVVAFTSADRENIREQLGSELSARFKLEFRGAIFNHHKAAILSSGSSLY</sequence>
<evidence type="ECO:0000313" key="2">
    <source>
        <dbReference type="Proteomes" id="UP001365542"/>
    </source>
</evidence>
<evidence type="ECO:0000313" key="1">
    <source>
        <dbReference type="EMBL" id="KAK6540539.1"/>
    </source>
</evidence>
<dbReference type="AlphaFoldDB" id="A0AAV9XHB4"/>
<keyword evidence="2" id="KW-1185">Reference proteome</keyword>
<proteinExistence type="predicted"/>